<organism evidence="3 4">
    <name type="scientific">Fibroporia radiculosa</name>
    <dbReference type="NCBI Taxonomy" id="599839"/>
    <lineage>
        <taxon>Eukaryota</taxon>
        <taxon>Fungi</taxon>
        <taxon>Dikarya</taxon>
        <taxon>Basidiomycota</taxon>
        <taxon>Agaricomycotina</taxon>
        <taxon>Agaricomycetes</taxon>
        <taxon>Polyporales</taxon>
        <taxon>Fibroporiaceae</taxon>
        <taxon>Fibroporia</taxon>
    </lineage>
</organism>
<dbReference type="STRING" id="599839.J4G1N8"/>
<proteinExistence type="predicted"/>
<evidence type="ECO:0000313" key="4">
    <source>
        <dbReference type="Proteomes" id="UP000006352"/>
    </source>
</evidence>
<evidence type="ECO:0000256" key="1">
    <source>
        <dbReference type="SAM" id="Coils"/>
    </source>
</evidence>
<protein>
    <submittedName>
        <fullName evidence="3">Uncharacterized protein</fullName>
    </submittedName>
</protein>
<feature type="compositionally biased region" description="Low complexity" evidence="2">
    <location>
        <begin position="382"/>
        <end position="391"/>
    </location>
</feature>
<sequence length="457" mass="49288">MSVAVAMSNFDNPLDHDTLLASSTRPHSIDLTLELERQLECESMPNSPAPNARPQSLDTHVLASIVTQLRMSLEDMTKERDALSVQLSETKYREENLKEALHTITEKCLRAEGHLVNALDQHKEDEEAISMLRQKVEESRRALMRLQTESRRVSQVSNLTLDLSRAGATMGNGPASSKRASFTPLTGSPAGRSSHRRIASLSDPGLMSAPTLGESSQWPLSPDFEGDLSAPLNRHSRRMSGLFGLGSPPLPERPSFDAMEMEVLRKDLAAIKEQLEETRHELSEAHEAKEASEMCVRALRTFIAENGVGEQTSRIDLRAAMKSPPVSASSPAGGSASRWGFKLWSTPDTPANTPLPITSPLSAGAAAPSPVSRKLGGLFSPRSSISSISAPRPNPVSLPRESSYLGSDTSSIADSATEPVSPASSIPRATVLVHDSEGSRFEAMVPAENTTSLKFPA</sequence>
<feature type="compositionally biased region" description="Low complexity" evidence="2">
    <location>
        <begin position="323"/>
        <end position="337"/>
    </location>
</feature>
<feature type="coiled-coil region" evidence="1">
    <location>
        <begin position="258"/>
        <end position="292"/>
    </location>
</feature>
<dbReference type="GeneID" id="24095289"/>
<accession>J4G1N8</accession>
<feature type="compositionally biased region" description="Polar residues" evidence="2">
    <location>
        <begin position="404"/>
        <end position="414"/>
    </location>
</feature>
<dbReference type="EMBL" id="HE796980">
    <property type="protein sequence ID" value="CCM00378.1"/>
    <property type="molecule type" value="Genomic_DNA"/>
</dbReference>
<evidence type="ECO:0000313" key="3">
    <source>
        <dbReference type="EMBL" id="CCM00378.1"/>
    </source>
</evidence>
<evidence type="ECO:0000256" key="2">
    <source>
        <dbReference type="SAM" id="MobiDB-lite"/>
    </source>
</evidence>
<dbReference type="AlphaFoldDB" id="J4G1N8"/>
<gene>
    <name evidence="3" type="ORF">FIBRA_02408</name>
</gene>
<reference evidence="3 4" key="1">
    <citation type="journal article" date="2012" name="Appl. Environ. Microbiol.">
        <title>Short-read sequencing for genomic analysis of the brown rot fungus Fibroporia radiculosa.</title>
        <authorList>
            <person name="Tang J.D."/>
            <person name="Perkins A.D."/>
            <person name="Sonstegard T.S."/>
            <person name="Schroeder S.G."/>
            <person name="Burgess S.C."/>
            <person name="Diehl S.V."/>
        </authorList>
    </citation>
    <scope>NUCLEOTIDE SEQUENCE [LARGE SCALE GENOMIC DNA]</scope>
    <source>
        <strain evidence="3 4">TFFH 294</strain>
    </source>
</reference>
<keyword evidence="4" id="KW-1185">Reference proteome</keyword>
<dbReference type="RefSeq" id="XP_012179661.1">
    <property type="nucleotide sequence ID" value="XM_012324271.1"/>
</dbReference>
<name>J4G1N8_9APHY</name>
<dbReference type="InParanoid" id="J4G1N8"/>
<feature type="compositionally biased region" description="Polar residues" evidence="2">
    <location>
        <begin position="174"/>
        <end position="186"/>
    </location>
</feature>
<feature type="region of interest" description="Disordered" evidence="2">
    <location>
        <begin position="165"/>
        <end position="196"/>
    </location>
</feature>
<feature type="region of interest" description="Disordered" evidence="2">
    <location>
        <begin position="382"/>
        <end position="429"/>
    </location>
</feature>
<feature type="compositionally biased region" description="Low complexity" evidence="2">
    <location>
        <begin position="359"/>
        <end position="370"/>
    </location>
</feature>
<feature type="compositionally biased region" description="Polar residues" evidence="2">
    <location>
        <begin position="346"/>
        <end position="356"/>
    </location>
</feature>
<dbReference type="Proteomes" id="UP000006352">
    <property type="component" value="Unassembled WGS sequence"/>
</dbReference>
<feature type="region of interest" description="Disordered" evidence="2">
    <location>
        <begin position="322"/>
        <end position="370"/>
    </location>
</feature>
<dbReference type="OrthoDB" id="2505754at2759"/>
<feature type="coiled-coil region" evidence="1">
    <location>
        <begin position="122"/>
        <end position="149"/>
    </location>
</feature>
<dbReference type="HOGENOM" id="CLU_031061_0_0_1"/>
<keyword evidence="1" id="KW-0175">Coiled coil</keyword>